<dbReference type="PANTHER" id="PTHR13609">
    <property type="entry name" value="UBIQUITIN DOMAIN CONTAINING 1 PROTEIN-RELATED"/>
    <property type="match status" value="1"/>
</dbReference>
<dbReference type="InterPro" id="IPR000626">
    <property type="entry name" value="Ubiquitin-like_dom"/>
</dbReference>
<comment type="caution">
    <text evidence="3">The sequence shown here is derived from an EMBL/GenBank/DDBJ whole genome shotgun (WGS) entry which is preliminary data.</text>
</comment>
<organism evidence="3 4">
    <name type="scientific">Blepharisma stoltei</name>
    <dbReference type="NCBI Taxonomy" id="1481888"/>
    <lineage>
        <taxon>Eukaryota</taxon>
        <taxon>Sar</taxon>
        <taxon>Alveolata</taxon>
        <taxon>Ciliophora</taxon>
        <taxon>Postciliodesmatophora</taxon>
        <taxon>Heterotrichea</taxon>
        <taxon>Heterotrichida</taxon>
        <taxon>Blepharismidae</taxon>
        <taxon>Blepharisma</taxon>
    </lineage>
</organism>
<dbReference type="SMART" id="SM00213">
    <property type="entry name" value="UBQ"/>
    <property type="match status" value="1"/>
</dbReference>
<evidence type="ECO:0000259" key="2">
    <source>
        <dbReference type="PROSITE" id="PS50053"/>
    </source>
</evidence>
<dbReference type="AlphaFoldDB" id="A0AAU9JTH8"/>
<evidence type="ECO:0000313" key="3">
    <source>
        <dbReference type="EMBL" id="CAG9329038.1"/>
    </source>
</evidence>
<keyword evidence="4" id="KW-1185">Reference proteome</keyword>
<dbReference type="InterPro" id="IPR032752">
    <property type="entry name" value="DC-UbP/UBTD2_N"/>
</dbReference>
<feature type="domain" description="Ubiquitin-like" evidence="2">
    <location>
        <begin position="151"/>
        <end position="222"/>
    </location>
</feature>
<dbReference type="Pfam" id="PF00240">
    <property type="entry name" value="ubiquitin"/>
    <property type="match status" value="1"/>
</dbReference>
<feature type="compositionally biased region" description="Low complexity" evidence="1">
    <location>
        <begin position="7"/>
        <end position="19"/>
    </location>
</feature>
<dbReference type="Proteomes" id="UP001162131">
    <property type="component" value="Unassembled WGS sequence"/>
</dbReference>
<dbReference type="SUPFAM" id="SSF54236">
    <property type="entry name" value="Ubiquitin-like"/>
    <property type="match status" value="1"/>
</dbReference>
<dbReference type="EMBL" id="CAJZBQ010000047">
    <property type="protein sequence ID" value="CAG9329038.1"/>
    <property type="molecule type" value="Genomic_DNA"/>
</dbReference>
<dbReference type="PROSITE" id="PS50053">
    <property type="entry name" value="UBIQUITIN_2"/>
    <property type="match status" value="1"/>
</dbReference>
<evidence type="ECO:0000313" key="4">
    <source>
        <dbReference type="Proteomes" id="UP001162131"/>
    </source>
</evidence>
<feature type="region of interest" description="Disordered" evidence="1">
    <location>
        <begin position="1"/>
        <end position="22"/>
    </location>
</feature>
<protein>
    <recommendedName>
        <fullName evidence="2">Ubiquitin-like domain-containing protein</fullName>
    </recommendedName>
</protein>
<proteinExistence type="predicted"/>
<dbReference type="InterPro" id="IPR039869">
    <property type="entry name" value="UBTD1/2"/>
</dbReference>
<name>A0AAU9JTH8_9CILI</name>
<dbReference type="Gene3D" id="3.10.20.90">
    <property type="entry name" value="Phosphatidylinositol 3-kinase Catalytic Subunit, Chain A, domain 1"/>
    <property type="match status" value="1"/>
</dbReference>
<evidence type="ECO:0000256" key="1">
    <source>
        <dbReference type="SAM" id="MobiDB-lite"/>
    </source>
</evidence>
<reference evidence="3" key="1">
    <citation type="submission" date="2021-09" db="EMBL/GenBank/DDBJ databases">
        <authorList>
            <consortium name="AG Swart"/>
            <person name="Singh M."/>
            <person name="Singh A."/>
            <person name="Seah K."/>
            <person name="Emmerich C."/>
        </authorList>
    </citation>
    <scope>NUCLEOTIDE SEQUENCE</scope>
    <source>
        <strain evidence="3">ATCC30299</strain>
    </source>
</reference>
<dbReference type="Pfam" id="PF16455">
    <property type="entry name" value="UBD"/>
    <property type="match status" value="1"/>
</dbReference>
<sequence>MGSACTSNPSPRNHSSSHNSRLRTMKLGNFTFQLYENKIVGKGCRRTPAWETQATREEVDKKRKEFWETRVDGNPEVWQLLKGAIDEPLPANSLAMIQAAGLSLADGVLMTVYDQGQHRYEIPPYLINEPEHYGPGLDVISINQPIKEELIELTLRSTKYKDWVVRISNCTKVTQLKEDYARNFDTKDLKIRMFSNGKELKDGNTLAHHNVKAGMVLQVAVL</sequence>
<gene>
    <name evidence="3" type="ORF">BSTOLATCC_MIC47874</name>
</gene>
<dbReference type="InterPro" id="IPR038169">
    <property type="entry name" value="DC-UbP/UBTD2_N_sf"/>
</dbReference>
<accession>A0AAU9JTH8</accession>
<dbReference type="Gene3D" id="1.20.225.20">
    <property type="entry name" value="Ub domain-containing protein, DC-UbP/UBTD2, N-terminal domain"/>
    <property type="match status" value="1"/>
</dbReference>
<dbReference type="InterPro" id="IPR029071">
    <property type="entry name" value="Ubiquitin-like_domsf"/>
</dbReference>